<proteinExistence type="predicted"/>
<evidence type="ECO:0000259" key="4">
    <source>
        <dbReference type="Pfam" id="PF08263"/>
    </source>
</evidence>
<dbReference type="Pfam" id="PF08263">
    <property type="entry name" value="LRRNT_2"/>
    <property type="match status" value="1"/>
</dbReference>
<feature type="signal peptide" evidence="3">
    <location>
        <begin position="1"/>
        <end position="21"/>
    </location>
</feature>
<dbReference type="Gramene" id="PVH33190">
    <property type="protein sequence ID" value="PVH33190"/>
    <property type="gene ID" value="PAHAL_9G590800"/>
</dbReference>
<dbReference type="InterPro" id="IPR013210">
    <property type="entry name" value="LRR_N_plant-typ"/>
</dbReference>
<organism evidence="5">
    <name type="scientific">Panicum hallii</name>
    <dbReference type="NCBI Taxonomy" id="206008"/>
    <lineage>
        <taxon>Eukaryota</taxon>
        <taxon>Viridiplantae</taxon>
        <taxon>Streptophyta</taxon>
        <taxon>Embryophyta</taxon>
        <taxon>Tracheophyta</taxon>
        <taxon>Spermatophyta</taxon>
        <taxon>Magnoliopsida</taxon>
        <taxon>Liliopsida</taxon>
        <taxon>Poales</taxon>
        <taxon>Poaceae</taxon>
        <taxon>PACMAD clade</taxon>
        <taxon>Panicoideae</taxon>
        <taxon>Panicodae</taxon>
        <taxon>Paniceae</taxon>
        <taxon>Panicinae</taxon>
        <taxon>Panicum</taxon>
        <taxon>Panicum sect. Panicum</taxon>
    </lineage>
</organism>
<keyword evidence="2" id="KW-0677">Repeat</keyword>
<dbReference type="EMBL" id="CM008054">
    <property type="protein sequence ID" value="PVH33190.1"/>
    <property type="molecule type" value="Genomic_DNA"/>
</dbReference>
<sequence length="111" mass="11229">MGAPVLLVLAAVAAALACAGAEPPQQERSALQAFLVGTPHERALGWNASVPACAWTGVRCDAADATVVELRLPMPPGTLGGLRGLQVLSLRDNCLLGDIPATSSACRSSAP</sequence>
<dbReference type="InterPro" id="IPR032675">
    <property type="entry name" value="LRR_dom_sf"/>
</dbReference>
<dbReference type="InterPro" id="IPR050994">
    <property type="entry name" value="At_inactive_RLKs"/>
</dbReference>
<evidence type="ECO:0000313" key="5">
    <source>
        <dbReference type="EMBL" id="PVH33190.1"/>
    </source>
</evidence>
<dbReference type="PANTHER" id="PTHR48010">
    <property type="entry name" value="OS05G0588300 PROTEIN"/>
    <property type="match status" value="1"/>
</dbReference>
<feature type="domain" description="Leucine-rich repeat-containing N-terminal plant-type" evidence="4">
    <location>
        <begin position="25"/>
        <end position="61"/>
    </location>
</feature>
<name>A0A2T8I6A7_9POAL</name>
<dbReference type="Gene3D" id="3.80.10.10">
    <property type="entry name" value="Ribonuclease Inhibitor"/>
    <property type="match status" value="1"/>
</dbReference>
<reference evidence="5" key="1">
    <citation type="submission" date="2018-04" db="EMBL/GenBank/DDBJ databases">
        <title>WGS assembly of Panicum hallii.</title>
        <authorList>
            <person name="Lovell J."/>
            <person name="Jenkins J."/>
            <person name="Lowry D."/>
            <person name="Mamidi S."/>
            <person name="Sreedasyam A."/>
            <person name="Weng X."/>
            <person name="Barry K."/>
            <person name="Bonette J."/>
            <person name="Campitelli B."/>
            <person name="Daum C."/>
            <person name="Gordon S."/>
            <person name="Gould B."/>
            <person name="Lipzen A."/>
            <person name="Macqueen A."/>
            <person name="Palacio-Mejia J."/>
            <person name="Plott C."/>
            <person name="Shakirov E."/>
            <person name="Shu S."/>
            <person name="Yoshinaga Y."/>
            <person name="Zane M."/>
            <person name="Rokhsar D."/>
            <person name="Grimwood J."/>
            <person name="Schmutz J."/>
            <person name="Juenger T."/>
        </authorList>
    </citation>
    <scope>NUCLEOTIDE SEQUENCE [LARGE SCALE GENOMIC DNA]</scope>
    <source>
        <strain evidence="5">FIL2</strain>
    </source>
</reference>
<dbReference type="Proteomes" id="UP000243499">
    <property type="component" value="Chromosome 9"/>
</dbReference>
<keyword evidence="1" id="KW-0433">Leucine-rich repeat</keyword>
<protein>
    <recommendedName>
        <fullName evidence="4">Leucine-rich repeat-containing N-terminal plant-type domain-containing protein</fullName>
    </recommendedName>
</protein>
<feature type="chain" id="PRO_5015673802" description="Leucine-rich repeat-containing N-terminal plant-type domain-containing protein" evidence="3">
    <location>
        <begin position="22"/>
        <end position="111"/>
    </location>
</feature>
<evidence type="ECO:0000256" key="3">
    <source>
        <dbReference type="SAM" id="SignalP"/>
    </source>
</evidence>
<keyword evidence="3" id="KW-0732">Signal</keyword>
<dbReference type="AlphaFoldDB" id="A0A2T8I6A7"/>
<evidence type="ECO:0000256" key="1">
    <source>
        <dbReference type="ARBA" id="ARBA00022614"/>
    </source>
</evidence>
<dbReference type="SUPFAM" id="SSF52058">
    <property type="entry name" value="L domain-like"/>
    <property type="match status" value="1"/>
</dbReference>
<gene>
    <name evidence="5" type="ORF">PAHAL_9G590800</name>
</gene>
<accession>A0A2T8I6A7</accession>
<dbReference type="PANTHER" id="PTHR48010:SF70">
    <property type="entry name" value="LEUCINE-RICH REPEAT RECEPTOR-LIKE PROTEIN KINASE FAMILY PROTEIN-RELATED"/>
    <property type="match status" value="1"/>
</dbReference>
<evidence type="ECO:0000256" key="2">
    <source>
        <dbReference type="ARBA" id="ARBA00022737"/>
    </source>
</evidence>